<reference evidence="3 4" key="1">
    <citation type="submission" date="2017-04" db="EMBL/GenBank/DDBJ databases">
        <authorList>
            <person name="Varghese N."/>
            <person name="Submissions S."/>
        </authorList>
    </citation>
    <scope>NUCLEOTIDE SEQUENCE [LARGE SCALE GENOMIC DNA]</scope>
    <source>
        <strain evidence="3 4">VKM Ac-1784</strain>
    </source>
</reference>
<feature type="region of interest" description="Disordered" evidence="1">
    <location>
        <begin position="41"/>
        <end position="67"/>
    </location>
</feature>
<dbReference type="Proteomes" id="UP000194464">
    <property type="component" value="Unassembled WGS sequence"/>
</dbReference>
<comment type="caution">
    <text evidence="3">The sequence shown here is derived from an EMBL/GenBank/DDBJ whole genome shotgun (WGS) entry which is preliminary data.</text>
</comment>
<dbReference type="EMBL" id="FXWJ01000006">
    <property type="protein sequence ID" value="SMQ75150.1"/>
    <property type="molecule type" value="Genomic_DNA"/>
</dbReference>
<gene>
    <name evidence="3" type="ORF">SAMN06295909_3644</name>
</gene>
<organism evidence="3 4">
    <name type="scientific">Plantibacter elymi</name>
    <name type="common">nom. nud.</name>
    <dbReference type="NCBI Taxonomy" id="199708"/>
    <lineage>
        <taxon>Bacteria</taxon>
        <taxon>Bacillati</taxon>
        <taxon>Actinomycetota</taxon>
        <taxon>Actinomycetes</taxon>
        <taxon>Micrococcales</taxon>
        <taxon>Microbacteriaceae</taxon>
        <taxon>Plantibacter</taxon>
    </lineage>
</organism>
<evidence type="ECO:0008006" key="5">
    <source>
        <dbReference type="Google" id="ProtNLM"/>
    </source>
</evidence>
<feature type="chain" id="PRO_5046839097" description="Bacterial Ig domain-containing protein" evidence="2">
    <location>
        <begin position="39"/>
        <end position="608"/>
    </location>
</feature>
<protein>
    <recommendedName>
        <fullName evidence="5">Bacterial Ig domain-containing protein</fullName>
    </recommendedName>
</protein>
<evidence type="ECO:0000256" key="2">
    <source>
        <dbReference type="SAM" id="SignalP"/>
    </source>
</evidence>
<evidence type="ECO:0000313" key="4">
    <source>
        <dbReference type="Proteomes" id="UP000194464"/>
    </source>
</evidence>
<evidence type="ECO:0000313" key="3">
    <source>
        <dbReference type="EMBL" id="SMQ75150.1"/>
    </source>
</evidence>
<name>A0ABY1RIB9_9MICO</name>
<evidence type="ECO:0000256" key="1">
    <source>
        <dbReference type="SAM" id="MobiDB-lite"/>
    </source>
</evidence>
<dbReference type="InterPro" id="IPR013783">
    <property type="entry name" value="Ig-like_fold"/>
</dbReference>
<keyword evidence="4" id="KW-1185">Reference proteome</keyword>
<dbReference type="Gene3D" id="2.60.40.10">
    <property type="entry name" value="Immunoglobulins"/>
    <property type="match status" value="2"/>
</dbReference>
<accession>A0ABY1RIB9</accession>
<dbReference type="RefSeq" id="WP_086475208.1">
    <property type="nucleotide sequence ID" value="NZ_FXWJ01000006.1"/>
</dbReference>
<sequence>MTALIRAPRSLLLRSTLSALAAATILLTAVGLPVPASAAPPVGSIADPQEHDDGPGDAFGTGDVPVAPDAVAPSAGTSRVIGKLVLQNRSSGSSAYVGLSAPESGRNVQRLYSSSVGGAASLAGTYSLPAVGAAGPITGTGTSSTLCLTPAGDGSRALVAARTCTGSPSQDFEWRYVSNKWVAGYALYPVSNPYSLGGTDTDAFVELTMDALTDVVVESQLAPIEPFELRTPAIGATVDTPTPTFSGIGQPGSSVSIRTDAQALLASTSIPLDSTSWSVPSIQLEPGRYTGTATQSGTGSDVQVRFDFTVPAPLAPGASIPTPTLAPGQSVEVEATFNADAGGQRIDVYHPANTRITAVDHPAFTLDSLGIGGTLPVGTTTVRFTLRANDDAPIGAAIGGKVTYGPSRITIADFTANIVRAPDEPIAPLVVESPRRGETITETTPVFRGTGEPGSRIEIRGAWGDVLGAVDRVDASGAWSITWNKTLLPSQYDGGTVRQSVNGAVTHTFVYDFTIVQPRLVVSSPRIGDTLVGTRPVFSGTANPGATVRITGAWGTDLGSAVAHPRTGEWTITWPRDYQPARYAGGVVTETVGGTLISSTGYDFTLAR</sequence>
<proteinExistence type="predicted"/>
<keyword evidence="2" id="KW-0732">Signal</keyword>
<feature type="signal peptide" evidence="2">
    <location>
        <begin position="1"/>
        <end position="38"/>
    </location>
</feature>